<comment type="similarity">
    <text evidence="1 5">Belongs to the universal ribosomal protein uS2 family.</text>
</comment>
<dbReference type="PRINTS" id="PR00395">
    <property type="entry name" value="RIBOSOMALS2"/>
</dbReference>
<dbReference type="InterPro" id="IPR001865">
    <property type="entry name" value="Ribosomal_uS2"/>
</dbReference>
<dbReference type="GO" id="GO:0003735">
    <property type="term" value="F:structural constituent of ribosome"/>
    <property type="evidence" value="ECO:0007669"/>
    <property type="project" value="InterPro"/>
</dbReference>
<dbReference type="InterPro" id="IPR005706">
    <property type="entry name" value="Ribosomal_uS2_bac/mit/plastid"/>
</dbReference>
<dbReference type="PANTHER" id="PTHR12534:SF0">
    <property type="entry name" value="SMALL RIBOSOMAL SUBUNIT PROTEIN US2M"/>
    <property type="match status" value="1"/>
</dbReference>
<dbReference type="FunFam" id="1.10.287.610:FF:000001">
    <property type="entry name" value="30S ribosomal protein S2"/>
    <property type="match status" value="1"/>
</dbReference>
<dbReference type="NCBIfam" id="TIGR01011">
    <property type="entry name" value="rpsB_bact"/>
    <property type="match status" value="1"/>
</dbReference>
<dbReference type="EMBL" id="AWXV01000002">
    <property type="protein sequence ID" value="KIE64054.1"/>
    <property type="molecule type" value="Genomic_DNA"/>
</dbReference>
<evidence type="ECO:0000313" key="7">
    <source>
        <dbReference type="Proteomes" id="UP000054529"/>
    </source>
</evidence>
<gene>
    <name evidence="5" type="primary">rpsB</name>
    <name evidence="6" type="ORF">P689_11925</name>
</gene>
<sequence length="237" mass="27318">MTNFEISEMIECGIHFGHQKKYWNPKMKDYIFGIQNNIHIIDLEKTSFLLQEAAEKIGNIVSKNGKILFVGTKRSASRLIRESATDCGQYFVDKRWLGGMLTNWKTVRQSIKKLNELEIQMKDGTFKKFTKKEALIQTKRLQKLESSLGGIKKMSTLPDAIFIIDVDHEKIAVKEANILKIQTFAIVDTNSNPNGIDYVIPGNDDSIKSIRFYLKCILKSIHEKKQKFQQDKTENRV</sequence>
<dbReference type="InterPro" id="IPR023591">
    <property type="entry name" value="Ribosomal_uS2_flav_dom_sf"/>
</dbReference>
<evidence type="ECO:0000256" key="3">
    <source>
        <dbReference type="ARBA" id="ARBA00023274"/>
    </source>
</evidence>
<dbReference type="HAMAP" id="MF_00291_B">
    <property type="entry name" value="Ribosomal_uS2_B"/>
    <property type="match status" value="1"/>
</dbReference>
<dbReference type="PANTHER" id="PTHR12534">
    <property type="entry name" value="30S RIBOSOMAL PROTEIN S2 PROKARYOTIC AND ORGANELLAR"/>
    <property type="match status" value="1"/>
</dbReference>
<evidence type="ECO:0000256" key="1">
    <source>
        <dbReference type="ARBA" id="ARBA00006242"/>
    </source>
</evidence>
<dbReference type="AlphaFoldDB" id="A0A0C1V6I5"/>
<accession>A0A0C1V6I5</accession>
<dbReference type="Gene3D" id="3.40.50.10490">
    <property type="entry name" value="Glucose-6-phosphate isomerase like protein, domain 1"/>
    <property type="match status" value="1"/>
</dbReference>
<evidence type="ECO:0000256" key="4">
    <source>
        <dbReference type="ARBA" id="ARBA00035256"/>
    </source>
</evidence>
<evidence type="ECO:0000256" key="5">
    <source>
        <dbReference type="HAMAP-Rule" id="MF_00291"/>
    </source>
</evidence>
<dbReference type="Pfam" id="PF00318">
    <property type="entry name" value="Ribosomal_S2"/>
    <property type="match status" value="1"/>
</dbReference>
<dbReference type="Proteomes" id="UP000054529">
    <property type="component" value="Unassembled WGS sequence"/>
</dbReference>
<dbReference type="PATRIC" id="fig|1401651.3.peg.55"/>
<evidence type="ECO:0000256" key="2">
    <source>
        <dbReference type="ARBA" id="ARBA00022980"/>
    </source>
</evidence>
<dbReference type="SUPFAM" id="SSF52313">
    <property type="entry name" value="Ribosomal protein S2"/>
    <property type="match status" value="1"/>
</dbReference>
<protein>
    <recommendedName>
        <fullName evidence="4 5">Small ribosomal subunit protein uS2</fullName>
    </recommendedName>
</protein>
<dbReference type="GO" id="GO:0006412">
    <property type="term" value="P:translation"/>
    <property type="evidence" value="ECO:0007669"/>
    <property type="project" value="UniProtKB-UniRule"/>
</dbReference>
<name>A0A0C1V6I5_9ENTR</name>
<dbReference type="HOGENOM" id="CLU_040318_2_1_6"/>
<reference evidence="6 7" key="1">
    <citation type="journal article" date="2014" name="G3 (Bethesda)">
        <title>Genome sequence of Candidatus Riesia pediculischaeffi, endosymbiont of chimpanzee lice, and genomic comparison of recently acquired endosymbionts from human and chimpanzee lice.</title>
        <authorList>
            <person name="Boyd B.M."/>
            <person name="Allen J.M."/>
            <person name="de Crecy-Lagard V."/>
            <person name="Reed D.L."/>
        </authorList>
    </citation>
    <scope>NUCLEOTIDE SEQUENCE [LARGE SCALE GENOMIC DNA]</scope>
    <source>
        <strain evidence="6 7">PTSU</strain>
    </source>
</reference>
<keyword evidence="2 5" id="KW-0689">Ribosomal protein</keyword>
<proteinExistence type="inferred from homology"/>
<evidence type="ECO:0000313" key="6">
    <source>
        <dbReference type="EMBL" id="KIE64054.1"/>
    </source>
</evidence>
<organism evidence="6 7">
    <name type="scientific">Candidatus Riesia pediculischaeffi PTSU</name>
    <dbReference type="NCBI Taxonomy" id="1401651"/>
    <lineage>
        <taxon>Bacteria</taxon>
        <taxon>Pseudomonadati</taxon>
        <taxon>Pseudomonadota</taxon>
        <taxon>Gammaproteobacteria</taxon>
        <taxon>Enterobacterales</taxon>
        <taxon>Enterobacteriaceae</taxon>
        <taxon>Candidatus Riesia</taxon>
    </lineage>
</organism>
<dbReference type="GO" id="GO:0022627">
    <property type="term" value="C:cytosolic small ribosomal subunit"/>
    <property type="evidence" value="ECO:0007669"/>
    <property type="project" value="TreeGrafter"/>
</dbReference>
<comment type="caution">
    <text evidence="6">The sequence shown here is derived from an EMBL/GenBank/DDBJ whole genome shotgun (WGS) entry which is preliminary data.</text>
</comment>
<dbReference type="OrthoDB" id="9808036at2"/>
<dbReference type="CDD" id="cd01425">
    <property type="entry name" value="RPS2"/>
    <property type="match status" value="1"/>
</dbReference>
<dbReference type="Gene3D" id="1.10.287.610">
    <property type="entry name" value="Helix hairpin bin"/>
    <property type="match status" value="1"/>
</dbReference>
<dbReference type="RefSeq" id="WP_039719467.1">
    <property type="nucleotide sequence ID" value="NZ_AWXV01000002.1"/>
</dbReference>
<keyword evidence="3 5" id="KW-0687">Ribonucleoprotein</keyword>